<evidence type="ECO:0000259" key="4">
    <source>
        <dbReference type="Pfam" id="PF25137"/>
    </source>
</evidence>
<keyword evidence="2" id="KW-0560">Oxidoreductase</keyword>
<comment type="similarity">
    <text evidence="1">Belongs to the iron-containing alcohol dehydrogenase family.</text>
</comment>
<dbReference type="Pfam" id="PF25137">
    <property type="entry name" value="ADH_Fe_C"/>
    <property type="match status" value="1"/>
</dbReference>
<dbReference type="EMBL" id="UINC01025296">
    <property type="protein sequence ID" value="SVB00608.1"/>
    <property type="molecule type" value="Genomic_DNA"/>
</dbReference>
<accession>A0A382AGG4</accession>
<dbReference type="Pfam" id="PF00465">
    <property type="entry name" value="Fe-ADH"/>
    <property type="match status" value="1"/>
</dbReference>
<feature type="domain" description="Fe-containing alcohol dehydrogenase-like C-terminal" evidence="4">
    <location>
        <begin position="187"/>
        <end position="376"/>
    </location>
</feature>
<dbReference type="FunFam" id="3.40.50.1970:FF:000003">
    <property type="entry name" value="Alcohol dehydrogenase, iron-containing"/>
    <property type="match status" value="1"/>
</dbReference>
<proteinExistence type="inferred from homology"/>
<evidence type="ECO:0000259" key="3">
    <source>
        <dbReference type="Pfam" id="PF00465"/>
    </source>
</evidence>
<dbReference type="CDD" id="cd14861">
    <property type="entry name" value="Fe-ADH-like"/>
    <property type="match status" value="1"/>
</dbReference>
<organism evidence="5">
    <name type="scientific">marine metagenome</name>
    <dbReference type="NCBI Taxonomy" id="408172"/>
    <lineage>
        <taxon>unclassified sequences</taxon>
        <taxon>metagenomes</taxon>
        <taxon>ecological metagenomes</taxon>
    </lineage>
</organism>
<sequence>MTQLNFINKPFFEHGAITQISETLRSLNINKPLICTDQGIVELGMLDELRNLISNDITINVFDKTPSNPTEKAVMEALEIYKKEGCDGIIGFGGGSSIDLGKAVAIMASHKGNLINYSFNEGGIDKIGETSKLIAIPTTSGTGSEVSSGSVIIMDDGRKLILVSPYLVPKAAICDPNLTLGLPTSLTAGAGMDALTHCIEAILSPIIDPPAEAVGLDGIERIFKNKNLLIAIKDGSNKEARWNMMMAATEGAMAFTKGLGAVHSMSHACGARQNLRLHHGTLNGVILPTILRFNQGYVEDKYDRIKLAMGLSDSSELAEAIEILNSEIGLPKNLNAMGITEKMIPELSQHSLGDLCTFTNPRTPTLEDYEKLFKEAIGK</sequence>
<dbReference type="InterPro" id="IPR056798">
    <property type="entry name" value="ADH_Fe_C"/>
</dbReference>
<dbReference type="Gene3D" id="1.20.1090.10">
    <property type="entry name" value="Dehydroquinate synthase-like - alpha domain"/>
    <property type="match status" value="1"/>
</dbReference>
<dbReference type="GO" id="GO:0004022">
    <property type="term" value="F:alcohol dehydrogenase (NAD+) activity"/>
    <property type="evidence" value="ECO:0007669"/>
    <property type="project" value="TreeGrafter"/>
</dbReference>
<dbReference type="SUPFAM" id="SSF56796">
    <property type="entry name" value="Dehydroquinate synthase-like"/>
    <property type="match status" value="1"/>
</dbReference>
<dbReference type="InterPro" id="IPR001670">
    <property type="entry name" value="ADH_Fe/GldA"/>
</dbReference>
<name>A0A382AGG4_9ZZZZ</name>
<evidence type="ECO:0000256" key="1">
    <source>
        <dbReference type="ARBA" id="ARBA00007358"/>
    </source>
</evidence>
<dbReference type="InterPro" id="IPR039697">
    <property type="entry name" value="Alcohol_dehydrogenase_Fe"/>
</dbReference>
<protein>
    <submittedName>
        <fullName evidence="5">Uncharacterized protein</fullName>
    </submittedName>
</protein>
<dbReference type="PANTHER" id="PTHR11496">
    <property type="entry name" value="ALCOHOL DEHYDROGENASE"/>
    <property type="match status" value="1"/>
</dbReference>
<dbReference type="PANTHER" id="PTHR11496:SF102">
    <property type="entry name" value="ALCOHOL DEHYDROGENASE 4"/>
    <property type="match status" value="1"/>
</dbReference>
<reference evidence="5" key="1">
    <citation type="submission" date="2018-05" db="EMBL/GenBank/DDBJ databases">
        <authorList>
            <person name="Lanie J.A."/>
            <person name="Ng W.-L."/>
            <person name="Kazmierczak K.M."/>
            <person name="Andrzejewski T.M."/>
            <person name="Davidsen T.M."/>
            <person name="Wayne K.J."/>
            <person name="Tettelin H."/>
            <person name="Glass J.I."/>
            <person name="Rusch D."/>
            <person name="Podicherti R."/>
            <person name="Tsui H.-C.T."/>
            <person name="Winkler M.E."/>
        </authorList>
    </citation>
    <scope>NUCLEOTIDE SEQUENCE</scope>
</reference>
<evidence type="ECO:0000313" key="5">
    <source>
        <dbReference type="EMBL" id="SVB00608.1"/>
    </source>
</evidence>
<gene>
    <name evidence="5" type="ORF">METZ01_LOCUS153462</name>
</gene>
<dbReference type="Gene3D" id="3.40.50.1970">
    <property type="match status" value="1"/>
</dbReference>
<dbReference type="GO" id="GO:0046872">
    <property type="term" value="F:metal ion binding"/>
    <property type="evidence" value="ECO:0007669"/>
    <property type="project" value="InterPro"/>
</dbReference>
<evidence type="ECO:0000256" key="2">
    <source>
        <dbReference type="ARBA" id="ARBA00023002"/>
    </source>
</evidence>
<feature type="domain" description="Alcohol dehydrogenase iron-type/glycerol dehydrogenase GldA" evidence="3">
    <location>
        <begin position="11"/>
        <end position="176"/>
    </location>
</feature>
<dbReference type="AlphaFoldDB" id="A0A382AGG4"/>